<keyword evidence="6" id="KW-0812">Transmembrane</keyword>
<feature type="compositionally biased region" description="Polar residues" evidence="5">
    <location>
        <begin position="307"/>
        <end position="317"/>
    </location>
</feature>
<evidence type="ECO:0000256" key="5">
    <source>
        <dbReference type="SAM" id="MobiDB-lite"/>
    </source>
</evidence>
<dbReference type="PROSITE" id="PS50847">
    <property type="entry name" value="GRAM_POS_ANCHORING"/>
    <property type="match status" value="1"/>
</dbReference>
<proteinExistence type="predicted"/>
<name>C6LJ72_9FIRM</name>
<feature type="chain" id="PRO_5038496612" evidence="7">
    <location>
        <begin position="31"/>
        <end position="745"/>
    </location>
</feature>
<feature type="compositionally biased region" description="Low complexity" evidence="5">
    <location>
        <begin position="274"/>
        <end position="306"/>
    </location>
</feature>
<keyword evidence="6" id="KW-1133">Transmembrane helix</keyword>
<evidence type="ECO:0000313" key="10">
    <source>
        <dbReference type="Proteomes" id="UP000005561"/>
    </source>
</evidence>
<keyword evidence="1" id="KW-0134">Cell wall</keyword>
<dbReference type="AlphaFoldDB" id="C6LJ72"/>
<feature type="region of interest" description="Disordered" evidence="5">
    <location>
        <begin position="274"/>
        <end position="362"/>
    </location>
</feature>
<protein>
    <submittedName>
        <fullName evidence="9">LPXTG-motif cell wall anchor domain protein</fullName>
    </submittedName>
</protein>
<feature type="signal peptide" evidence="7">
    <location>
        <begin position="1"/>
        <end position="30"/>
    </location>
</feature>
<evidence type="ECO:0000256" key="2">
    <source>
        <dbReference type="ARBA" id="ARBA00022525"/>
    </source>
</evidence>
<feature type="compositionally biased region" description="Low complexity" evidence="5">
    <location>
        <begin position="190"/>
        <end position="206"/>
    </location>
</feature>
<dbReference type="InterPro" id="IPR019931">
    <property type="entry name" value="LPXTG_anchor"/>
</dbReference>
<dbReference type="OrthoDB" id="1969921at2"/>
<dbReference type="RefSeq" id="WP_006863471.1">
    <property type="nucleotide sequence ID" value="NZ_ACCL02000019.1"/>
</dbReference>
<evidence type="ECO:0000256" key="3">
    <source>
        <dbReference type="ARBA" id="ARBA00022729"/>
    </source>
</evidence>
<dbReference type="EMBL" id="ACCL02000019">
    <property type="protein sequence ID" value="EET59392.1"/>
    <property type="molecule type" value="Genomic_DNA"/>
</dbReference>
<keyword evidence="2" id="KW-0964">Secreted</keyword>
<organism evidence="9 10">
    <name type="scientific">Marvinbryantia formatexigens DSM 14469</name>
    <dbReference type="NCBI Taxonomy" id="478749"/>
    <lineage>
        <taxon>Bacteria</taxon>
        <taxon>Bacillati</taxon>
        <taxon>Bacillota</taxon>
        <taxon>Clostridia</taxon>
        <taxon>Lachnospirales</taxon>
        <taxon>Lachnospiraceae</taxon>
        <taxon>Marvinbryantia</taxon>
    </lineage>
</organism>
<accession>C6LJ72</accession>
<dbReference type="eggNOG" id="COG3103">
    <property type="taxonomic scope" value="Bacteria"/>
</dbReference>
<keyword evidence="4" id="KW-0572">Peptidoglycan-anchor</keyword>
<feature type="compositionally biased region" description="Low complexity" evidence="5">
    <location>
        <begin position="318"/>
        <end position="358"/>
    </location>
</feature>
<feature type="region of interest" description="Disordered" evidence="5">
    <location>
        <begin position="175"/>
        <end position="262"/>
    </location>
</feature>
<evidence type="ECO:0000313" key="9">
    <source>
        <dbReference type="EMBL" id="EET59392.1"/>
    </source>
</evidence>
<evidence type="ECO:0000256" key="6">
    <source>
        <dbReference type="SAM" id="Phobius"/>
    </source>
</evidence>
<keyword evidence="3 7" id="KW-0732">Signal</keyword>
<sequence length="745" mass="79171">MKKNIFMPAKGTAWLMSLALAFSWVPAVSAEAPDGEYTTESAQPEDDGTSVFVITGFPELEKDSEGNFTDSSIQEKYGNLTAEPGTTLENLGLPVDLKVTGYLESDGPDAAKDTTFSQMVWKLKSDTGELYSESSPEGSYTFVPDFDKYLESGSVSYDEIKLADDARTPSLTVTIAAPQTEEPETETETTEAAYTEASETEIISDYTETDATDTEAASEGQESETTDVPDDENVLSSETGTDAETESEPDYINNTDDSLINADGTVMVNGETVTASGMTESETETETTAASGTEETASSETETAGTDSSDVQTETAGQTETTVQASETQTSETQASETQASETQASESETSEAETTQTDAPAADLAVTFAITDGTNSYSDTNNNIVTLKADPADGENRAQVTLPCNSSMNLSAITVSFADAYTGAALSYAPVTAQDYTTGAKNYEIYAADANGNQITYPFTLEIAKANHTWGAEATCTTAQTCTVCGAENTPALGHDFKDATCTAPKTCTRCGATEGEALGHDWTPATCTEPKTCERCGATEGKALGHDLRDNWKVVTASTDTEHGEEIRYCQRDNCDYSETRPLNIIGDPANNGISGLTDGTNYNLNTALTFTAYGAGMGNSNPINGDVRYVPSSWMVESTPGTFRDNFSGSFSITQSGRYTLTVTYQKQVYDNGWQVTDIADSKSITITVGDVISANTTANNNAIRINPQTGDSTPIAAIIIVLVVALVVIIAAVIYKKKRNK</sequence>
<comment type="caution">
    <text evidence="9">The sequence shown here is derived from an EMBL/GenBank/DDBJ whole genome shotgun (WGS) entry which is preliminary data.</text>
</comment>
<keyword evidence="6" id="KW-0472">Membrane</keyword>
<evidence type="ECO:0000256" key="1">
    <source>
        <dbReference type="ARBA" id="ARBA00022512"/>
    </source>
</evidence>
<feature type="transmembrane region" description="Helical" evidence="6">
    <location>
        <begin position="719"/>
        <end position="739"/>
    </location>
</feature>
<feature type="compositionally biased region" description="Acidic residues" evidence="5">
    <location>
        <begin position="221"/>
        <end position="233"/>
    </location>
</feature>
<feature type="domain" description="Gram-positive cocci surface proteins LPxTG" evidence="8">
    <location>
        <begin position="710"/>
        <end position="745"/>
    </location>
</feature>
<evidence type="ECO:0000256" key="4">
    <source>
        <dbReference type="ARBA" id="ARBA00023088"/>
    </source>
</evidence>
<dbReference type="NCBIfam" id="TIGR01167">
    <property type="entry name" value="LPXTG_anchor"/>
    <property type="match status" value="1"/>
</dbReference>
<evidence type="ECO:0000256" key="7">
    <source>
        <dbReference type="SAM" id="SignalP"/>
    </source>
</evidence>
<dbReference type="Proteomes" id="UP000005561">
    <property type="component" value="Unassembled WGS sequence"/>
</dbReference>
<reference evidence="9" key="1">
    <citation type="submission" date="2009-07" db="EMBL/GenBank/DDBJ databases">
        <authorList>
            <person name="Weinstock G."/>
            <person name="Sodergren E."/>
            <person name="Clifton S."/>
            <person name="Fulton L."/>
            <person name="Fulton B."/>
            <person name="Courtney L."/>
            <person name="Fronick C."/>
            <person name="Harrison M."/>
            <person name="Strong C."/>
            <person name="Farmer C."/>
            <person name="Delahaunty K."/>
            <person name="Markovic C."/>
            <person name="Hall O."/>
            <person name="Minx P."/>
            <person name="Tomlinson C."/>
            <person name="Mitreva M."/>
            <person name="Nelson J."/>
            <person name="Hou S."/>
            <person name="Wollam A."/>
            <person name="Pepin K.H."/>
            <person name="Johnson M."/>
            <person name="Bhonagiri V."/>
            <person name="Nash W.E."/>
            <person name="Warren W."/>
            <person name="Chinwalla A."/>
            <person name="Mardis E.R."/>
            <person name="Wilson R.K."/>
        </authorList>
    </citation>
    <scope>NUCLEOTIDE SEQUENCE [LARGE SCALE GENOMIC DNA]</scope>
    <source>
        <strain evidence="9">DSM 14469</strain>
    </source>
</reference>
<keyword evidence="10" id="KW-1185">Reference proteome</keyword>
<evidence type="ECO:0000259" key="8">
    <source>
        <dbReference type="PROSITE" id="PS50847"/>
    </source>
</evidence>
<gene>
    <name evidence="9" type="ORF">BRYFOR_08707</name>
</gene>